<dbReference type="PROSITE" id="PS50853">
    <property type="entry name" value="FN3"/>
    <property type="match status" value="1"/>
</dbReference>
<evidence type="ECO:0000313" key="4">
    <source>
        <dbReference type="EMBL" id="QBB70030.1"/>
    </source>
</evidence>
<keyword evidence="1 2" id="KW-0732">Signal</keyword>
<evidence type="ECO:0000256" key="2">
    <source>
        <dbReference type="SAM" id="SignalP"/>
    </source>
</evidence>
<dbReference type="CDD" id="cd00063">
    <property type="entry name" value="FN3"/>
    <property type="match status" value="1"/>
</dbReference>
<dbReference type="PANTHER" id="PTHR47197">
    <property type="entry name" value="PROTEIN NIRF"/>
    <property type="match status" value="1"/>
</dbReference>
<dbReference type="KEGG" id="xbc:ELE36_06455"/>
<dbReference type="InterPro" id="IPR011964">
    <property type="entry name" value="YVTN_b-propeller_repeat"/>
</dbReference>
<dbReference type="InterPro" id="IPR036116">
    <property type="entry name" value="FN3_sf"/>
</dbReference>
<proteinExistence type="predicted"/>
<feature type="domain" description="Fibronectin type-III" evidence="3">
    <location>
        <begin position="351"/>
        <end position="437"/>
    </location>
</feature>
<dbReference type="InterPro" id="IPR015943">
    <property type="entry name" value="WD40/YVTN_repeat-like_dom_sf"/>
</dbReference>
<evidence type="ECO:0000259" key="3">
    <source>
        <dbReference type="PROSITE" id="PS50853"/>
    </source>
</evidence>
<sequence length="1013" mass="99411">MMFCSDFQHGRCLSRVQCARRMASGFARSVVALAMLWCLAIFSSAPAAAAPFAYVTNRTDATVSVIDIATNTVVATVPVGANPYSATVSHDNARIYVANFSDNSISIIDAISNTVTTTLTNFCTNPAWVTITPDGSEAWVSCFNGGIVQRLNLASNTVTGTVSGMSRPLGIAFKHDGSRAYIVCNSGFTLRVIDTATNTQVGSIGTGFNAIDVSIDPTDHYAYVVANGDNRIDILDLTGQASPNYYSLPSPPVALTLNSAGTRIYTTTNSGNVYNVNVATFALTPIGVGAGPYGLDLTGDGSRLYVTNAYAGTVSAVDVASNTVIATIPVGGGPQTFGHFVAKGPPPATSLPSAPRNLIATAGIGQASISFDPPLAPGGTILHYTMSCGAHSAIGTASPIVVTGLSNGVSVTCTAVATNSIGDSVPSAPSNAMTPMAVLPAAPSNAIATRGNAQVSVAFTASAYDGGAPITSYGVTCGSQRINGSASPIVVTGLSNGIAVTCVVVATNVIGDGPASAPSNSVIPASVPDAATAVVATRGNTQVSVAFIPGSNQGLPISNFHVVCATRSADGLASPIVVGGLTNGVAVACSVIATNALGDGPASAQSNAVIPATIPDAPLAVSATRGNAQVSVAFTAGVSNGGAVVSGYTATCGNQSMSGATAPIVVSGLSNGVAVSCSVIANNVIGNSAPSAPSNSVTPATVADAPMNVVATRGNAQVNVAFDAGEGNGGAAVNGFTATCGGQSISGAASPLLVTGLSNGTPVNCSVIASNDVGNSLASSPSNTVTPATVPGAPSAVVATPGNARVTLVFAAPSDNGGSAVNGYIASCGSQSGFAAASPVIVSGLSNGVPVSCTVYAINDVGNGPASLASAAVTPIIVANISISVDDGADFLPGGTTISYLIELSNAGSTGVSGAHIVDALGTQFSATAWICSGQGGGSCASSGTGDLDALVNLPAGASVSFLLSGLLAPLPETPISNTATVTLPSGYSNTHAGNGSTSDGPDTVGIFRGSFE</sequence>
<dbReference type="PANTHER" id="PTHR47197:SF3">
    <property type="entry name" value="DIHYDRO-HEME D1 DEHYDROGENASE"/>
    <property type="match status" value="1"/>
</dbReference>
<dbReference type="Pfam" id="PF21783">
    <property type="entry name" value="YNCE"/>
    <property type="match status" value="1"/>
</dbReference>
<dbReference type="InterPro" id="IPR011045">
    <property type="entry name" value="N2O_reductase_N"/>
</dbReference>
<dbReference type="InterPro" id="IPR013783">
    <property type="entry name" value="Ig-like_fold"/>
</dbReference>
<dbReference type="InterPro" id="IPR003961">
    <property type="entry name" value="FN3_dom"/>
</dbReference>
<dbReference type="InterPro" id="IPR051200">
    <property type="entry name" value="Host-pathogen_enzymatic-act"/>
</dbReference>
<accession>A0A411HI03</accession>
<dbReference type="OrthoDB" id="5720638at2"/>
<protein>
    <recommendedName>
        <fullName evidence="3">Fibronectin type-III domain-containing protein</fullName>
    </recommendedName>
</protein>
<feature type="signal peptide" evidence="2">
    <location>
        <begin position="1"/>
        <end position="49"/>
    </location>
</feature>
<dbReference type="Proteomes" id="UP000291562">
    <property type="component" value="Chromosome"/>
</dbReference>
<name>A0A411HI03_9GAMM</name>
<organism evidence="4 5">
    <name type="scientific">Pseudolysobacter antarcticus</name>
    <dbReference type="NCBI Taxonomy" id="2511995"/>
    <lineage>
        <taxon>Bacteria</taxon>
        <taxon>Pseudomonadati</taxon>
        <taxon>Pseudomonadota</taxon>
        <taxon>Gammaproteobacteria</taxon>
        <taxon>Lysobacterales</taxon>
        <taxon>Rhodanobacteraceae</taxon>
        <taxon>Pseudolysobacter</taxon>
    </lineage>
</organism>
<evidence type="ECO:0000256" key="1">
    <source>
        <dbReference type="ARBA" id="ARBA00022729"/>
    </source>
</evidence>
<dbReference type="EMBL" id="CP035704">
    <property type="protein sequence ID" value="QBB70030.1"/>
    <property type="molecule type" value="Genomic_DNA"/>
</dbReference>
<dbReference type="Gene3D" id="2.130.10.10">
    <property type="entry name" value="YVTN repeat-like/Quinoprotein amine dehydrogenase"/>
    <property type="match status" value="2"/>
</dbReference>
<dbReference type="Gene3D" id="2.60.40.10">
    <property type="entry name" value="Immunoglobulins"/>
    <property type="match status" value="6"/>
</dbReference>
<dbReference type="AlphaFoldDB" id="A0A411HI03"/>
<feature type="chain" id="PRO_5019327821" description="Fibronectin type-III domain-containing protein" evidence="2">
    <location>
        <begin position="50"/>
        <end position="1013"/>
    </location>
</feature>
<dbReference type="SMART" id="SM00060">
    <property type="entry name" value="FN3"/>
    <property type="match status" value="6"/>
</dbReference>
<evidence type="ECO:0000313" key="5">
    <source>
        <dbReference type="Proteomes" id="UP000291562"/>
    </source>
</evidence>
<dbReference type="NCBIfam" id="TIGR02276">
    <property type="entry name" value="beta_rpt_yvtn"/>
    <property type="match status" value="2"/>
</dbReference>
<gene>
    <name evidence="4" type="ORF">ELE36_06455</name>
</gene>
<dbReference type="SUPFAM" id="SSF50974">
    <property type="entry name" value="Nitrous oxide reductase, N-terminal domain"/>
    <property type="match status" value="1"/>
</dbReference>
<keyword evidence="5" id="KW-1185">Reference proteome</keyword>
<dbReference type="SUPFAM" id="SSF49265">
    <property type="entry name" value="Fibronectin type III"/>
    <property type="match status" value="3"/>
</dbReference>
<reference evidence="4 5" key="1">
    <citation type="submission" date="2019-01" db="EMBL/GenBank/DDBJ databases">
        <title>Pseudolysobacter antarctica gen. nov., sp. nov., isolated from Fildes Peninsula, Antarctica.</title>
        <authorList>
            <person name="Wei Z."/>
            <person name="Peng F."/>
        </authorList>
    </citation>
    <scope>NUCLEOTIDE SEQUENCE [LARGE SCALE GENOMIC DNA]</scope>
    <source>
        <strain evidence="4 5">AQ6-296</strain>
    </source>
</reference>
<dbReference type="InterPro" id="IPR048433">
    <property type="entry name" value="YNCE-like_beta-prop"/>
</dbReference>